<organism evidence="1 2">
    <name type="scientific">Candidatus Andeanibacterium colombiense</name>
    <dbReference type="NCBI Taxonomy" id="3121345"/>
    <lineage>
        <taxon>Bacteria</taxon>
        <taxon>Pseudomonadati</taxon>
        <taxon>Pseudomonadota</taxon>
        <taxon>Alphaproteobacteria</taxon>
        <taxon>Sphingomonadales</taxon>
        <taxon>Sphingomonadaceae</taxon>
        <taxon>Candidatus Andeanibacterium</taxon>
    </lineage>
</organism>
<evidence type="ECO:0000313" key="2">
    <source>
        <dbReference type="Proteomes" id="UP001218362"/>
    </source>
</evidence>
<dbReference type="Proteomes" id="UP001218362">
    <property type="component" value="Chromosome"/>
</dbReference>
<dbReference type="KEGG" id="acob:P0Y56_14685"/>
<dbReference type="Gene3D" id="3.20.20.140">
    <property type="entry name" value="Metal-dependent hydrolases"/>
    <property type="match status" value="1"/>
</dbReference>
<gene>
    <name evidence="1" type="ORF">P0Y56_14685</name>
</gene>
<protein>
    <submittedName>
        <fullName evidence="1">DUF3604 domain-containing protein</fullName>
    </submittedName>
</protein>
<accession>A0AAJ6BNQ5</accession>
<dbReference type="AlphaFoldDB" id="A0AAJ6BNQ5"/>
<sequence length="624" mass="67184">MKKSGKWLIAGAATAALAYHVVIGFGSPTLEAAAPGTVAAGPVKAYADREAFFGDLHLHTTNSFDAYVLMGTKTTPDDAYKFARGDTIQYLGQPIRRSEPLDFLAVTDHSENLGVFNQLDDPKSEFSLSEVGKLARQGGYENFIKLVVMLQSGTKLGGSAEQVSASTWQRNIQAANANYQPGKFTTFIAYEWTSMPSGQNLHRNVIFRGNTAPNPFTSQDSRDPQDLWTWLSKIRGQGYEALAIPHNANASNGLMYDWNTLSGRPIDEAYAQLRLANEPLAEVAQNKGSSETHPALSGNDEFANYEIFDKLLIGNAPSKPGGSYWRDALGRGLVIGGKIGVNPYKDGAVGGSDLHSGLSVSSAQEYGGAANANLGGGKLDKARAAQEIGQGAQPAALGLNTVVLSPGNLTGVWANSNTREDIYAAFRRKETFATSGSKLKVRFFGGWDFAPTLLKQADWVRSAYGSGVPMGSDLPAAKGGKAPSFVVEAVKDPNGGNLDRLQVIKVWLENGKQQERVFDVAWSGKRAVDPKTGKLPAVGNTVNLKTGRYTNSIGAAQLSTVWTDPSFKADQAAVYYVRVLEIPTPRWSTLRSIEFGLPLSKDVPPTLQQRGWTSPIWYTPARIG</sequence>
<dbReference type="InterPro" id="IPR022028">
    <property type="entry name" value="DUF3604"/>
</dbReference>
<dbReference type="Pfam" id="PF12228">
    <property type="entry name" value="DUF3604"/>
    <property type="match status" value="1"/>
</dbReference>
<dbReference type="EMBL" id="CP119316">
    <property type="protein sequence ID" value="WEK46241.1"/>
    <property type="molecule type" value="Genomic_DNA"/>
</dbReference>
<evidence type="ECO:0000313" key="1">
    <source>
        <dbReference type="EMBL" id="WEK46241.1"/>
    </source>
</evidence>
<name>A0AAJ6BNQ5_9SPHN</name>
<proteinExistence type="predicted"/>
<reference evidence="1" key="1">
    <citation type="submission" date="2023-03" db="EMBL/GenBank/DDBJ databases">
        <title>Andean soil-derived lignocellulolytic bacterial consortium as a source of novel taxa and putative plastic-active enzymes.</title>
        <authorList>
            <person name="Diaz-Garcia L."/>
            <person name="Chuvochina M."/>
            <person name="Feuerriegel G."/>
            <person name="Bunk B."/>
            <person name="Sproer C."/>
            <person name="Streit W.R."/>
            <person name="Rodriguez L.M."/>
            <person name="Overmann J."/>
            <person name="Jimenez D.J."/>
        </authorList>
    </citation>
    <scope>NUCLEOTIDE SEQUENCE</scope>
    <source>
        <strain evidence="1">MAG 26</strain>
    </source>
</reference>